<keyword evidence="3 4" id="KW-0788">Thiol protease</keyword>
<reference evidence="6 7" key="1">
    <citation type="submission" date="2018-06" db="EMBL/GenBank/DDBJ databases">
        <authorList>
            <consortium name="Pathogen Informatics"/>
            <person name="Doyle S."/>
        </authorList>
    </citation>
    <scope>NUCLEOTIDE SEQUENCE [LARGE SCALE GENOMIC DNA]</scope>
    <source>
        <strain evidence="7">NCTC 10815</strain>
    </source>
</reference>
<dbReference type="RefSeq" id="WP_003754335.1">
    <property type="nucleotide sequence ID" value="NZ_CABKNG010000001.1"/>
</dbReference>
<dbReference type="InterPro" id="IPR038765">
    <property type="entry name" value="Papain-like_cys_pep_sf"/>
</dbReference>
<keyword evidence="2 4" id="KW-0378">Hydrolase</keyword>
<dbReference type="GO" id="GO:0043418">
    <property type="term" value="P:homocysteine catabolic process"/>
    <property type="evidence" value="ECO:0007669"/>
    <property type="project" value="TreeGrafter"/>
</dbReference>
<organism evidence="6 7">
    <name type="scientific">Listeria grayi</name>
    <name type="common">Listeria murrayi</name>
    <dbReference type="NCBI Taxonomy" id="1641"/>
    <lineage>
        <taxon>Bacteria</taxon>
        <taxon>Bacillati</taxon>
        <taxon>Bacillota</taxon>
        <taxon>Bacilli</taxon>
        <taxon>Bacillales</taxon>
        <taxon>Listeriaceae</taxon>
        <taxon>Listeria</taxon>
    </lineage>
</organism>
<dbReference type="GO" id="GO:0070005">
    <property type="term" value="F:cysteine-type aminopeptidase activity"/>
    <property type="evidence" value="ECO:0007669"/>
    <property type="project" value="InterPro"/>
</dbReference>
<dbReference type="Proteomes" id="UP000254879">
    <property type="component" value="Unassembled WGS sequence"/>
</dbReference>
<dbReference type="PROSITE" id="PS00639">
    <property type="entry name" value="THIOL_PROTEASE_HIS"/>
    <property type="match status" value="1"/>
</dbReference>
<feature type="active site" evidence="5">
    <location>
        <position position="364"/>
    </location>
</feature>
<dbReference type="GO" id="GO:0009636">
    <property type="term" value="P:response to toxic substance"/>
    <property type="evidence" value="ECO:0007669"/>
    <property type="project" value="TreeGrafter"/>
</dbReference>
<protein>
    <recommendedName>
        <fullName evidence="4">Aminopeptidase</fullName>
    </recommendedName>
</protein>
<dbReference type="Pfam" id="PF03051">
    <property type="entry name" value="Peptidase_C1_2"/>
    <property type="match status" value="1"/>
</dbReference>
<dbReference type="PIRSF" id="PIRSF005700">
    <property type="entry name" value="PepC"/>
    <property type="match status" value="1"/>
</dbReference>
<gene>
    <name evidence="6" type="primary">pepC</name>
    <name evidence="6" type="ORF">NCTC10815_01484</name>
</gene>
<evidence type="ECO:0000256" key="1">
    <source>
        <dbReference type="ARBA" id="ARBA00022670"/>
    </source>
</evidence>
<dbReference type="SUPFAM" id="SSF54001">
    <property type="entry name" value="Cysteine proteinases"/>
    <property type="match status" value="1"/>
</dbReference>
<accession>A0A378MED2</accession>
<evidence type="ECO:0000256" key="5">
    <source>
        <dbReference type="PIRSR" id="PIRSR005700-1"/>
    </source>
</evidence>
<proteinExistence type="inferred from homology"/>
<dbReference type="CDD" id="cd00585">
    <property type="entry name" value="Peptidase_C1B"/>
    <property type="match status" value="1"/>
</dbReference>
<comment type="similarity">
    <text evidence="4">Belongs to the peptidase C1 family.</text>
</comment>
<keyword evidence="1 4" id="KW-0645">Protease</keyword>
<keyword evidence="4 6" id="KW-0031">Aminopeptidase</keyword>
<feature type="active site" evidence="5">
    <location>
        <position position="70"/>
    </location>
</feature>
<evidence type="ECO:0000256" key="4">
    <source>
        <dbReference type="PIRNR" id="PIRNR005700"/>
    </source>
</evidence>
<dbReference type="InterPro" id="IPR025660">
    <property type="entry name" value="Pept_his_AS"/>
</dbReference>
<evidence type="ECO:0000313" key="7">
    <source>
        <dbReference type="Proteomes" id="UP000254879"/>
    </source>
</evidence>
<evidence type="ECO:0000256" key="2">
    <source>
        <dbReference type="ARBA" id="ARBA00022801"/>
    </source>
</evidence>
<dbReference type="PANTHER" id="PTHR10363:SF2">
    <property type="entry name" value="BLEOMYCIN HYDROLASE"/>
    <property type="match status" value="1"/>
</dbReference>
<dbReference type="PANTHER" id="PTHR10363">
    <property type="entry name" value="BLEOMYCIN HYDROLASE"/>
    <property type="match status" value="1"/>
</dbReference>
<evidence type="ECO:0000313" key="6">
    <source>
        <dbReference type="EMBL" id="STY44164.1"/>
    </source>
</evidence>
<dbReference type="EMBL" id="UGPG01000001">
    <property type="protein sequence ID" value="STY44164.1"/>
    <property type="molecule type" value="Genomic_DNA"/>
</dbReference>
<sequence length="447" mass="50583">MGKSISKETSTAFAQNVQAHPYFHTLQSSVLKNGIKASVENLNAKIAMQPVFSNEIKTGGVTNQERSGRCWMFAALNTFRHTISNDLNAPDFELSQNHTNFWDKFEKANYFFESIIRTADRDIDDRLVAWLLETPQQDGGQWDMLVSLIQKYGVVPKTAMPETFQSSQSADLNGLLNSRLRKGAASLRAALQENATDEEVAVLKNSLLEEIYRILVYSLGEPPRTFDFEYRDKDGNFHQELGLTPQSFYDTYIGIDLSDYVPLINAPTADKPFGKTYTVDFLGNVIEGQAIKYLNVEIETLKAAAAKQIEAGESVWFGCDVGKFSERSQGVMDTAIYDYQALFDLQPELTKTERLDYKDSLLTHAMVLTGFNRKNDTIDRWKVENSWGEKVGKKGYFVMSDAWMDAYTFQVVVHKKHLPEDLQTAFEQDPTVLKPWDPMGSLALMRG</sequence>
<dbReference type="AlphaFoldDB" id="A0A378MED2"/>
<evidence type="ECO:0000256" key="3">
    <source>
        <dbReference type="ARBA" id="ARBA00022807"/>
    </source>
</evidence>
<dbReference type="InterPro" id="IPR000169">
    <property type="entry name" value="Pept_cys_AS"/>
</dbReference>
<dbReference type="GO" id="GO:0005737">
    <property type="term" value="C:cytoplasm"/>
    <property type="evidence" value="ECO:0007669"/>
    <property type="project" value="TreeGrafter"/>
</dbReference>
<dbReference type="PROSITE" id="PS00139">
    <property type="entry name" value="THIOL_PROTEASE_CYS"/>
    <property type="match status" value="1"/>
</dbReference>
<dbReference type="Gene3D" id="3.90.70.10">
    <property type="entry name" value="Cysteine proteinases"/>
    <property type="match status" value="1"/>
</dbReference>
<name>A0A378MED2_LISGR</name>
<dbReference type="InterPro" id="IPR004134">
    <property type="entry name" value="Peptidase_C1B"/>
</dbReference>
<feature type="active site" evidence="5">
    <location>
        <position position="385"/>
    </location>
</feature>
<dbReference type="GO" id="GO:0006508">
    <property type="term" value="P:proteolysis"/>
    <property type="evidence" value="ECO:0007669"/>
    <property type="project" value="UniProtKB-KW"/>
</dbReference>